<dbReference type="AlphaFoldDB" id="A0A1G2GT87"/>
<dbReference type="NCBIfam" id="TIGR01444">
    <property type="entry name" value="fkbM_fam"/>
    <property type="match status" value="1"/>
</dbReference>
<dbReference type="PANTHER" id="PTHR34203">
    <property type="entry name" value="METHYLTRANSFERASE, FKBM FAMILY PROTEIN"/>
    <property type="match status" value="1"/>
</dbReference>
<evidence type="ECO:0000259" key="1">
    <source>
        <dbReference type="Pfam" id="PF05050"/>
    </source>
</evidence>
<dbReference type="EMBL" id="MHNW01000020">
    <property type="protein sequence ID" value="OGZ53404.1"/>
    <property type="molecule type" value="Genomic_DNA"/>
</dbReference>
<dbReference type="InterPro" id="IPR006342">
    <property type="entry name" value="FkbM_mtfrase"/>
</dbReference>
<dbReference type="Gene3D" id="3.40.50.150">
    <property type="entry name" value="Vaccinia Virus protein VP39"/>
    <property type="match status" value="1"/>
</dbReference>
<dbReference type="InterPro" id="IPR029063">
    <property type="entry name" value="SAM-dependent_MTases_sf"/>
</dbReference>
<organism evidence="2 3">
    <name type="scientific">Candidatus Ryanbacteria bacterium RIFCSPLOWO2_01_FULL_48_26</name>
    <dbReference type="NCBI Taxonomy" id="1802126"/>
    <lineage>
        <taxon>Bacteria</taxon>
        <taxon>Candidatus Ryaniibacteriota</taxon>
    </lineage>
</organism>
<accession>A0A1G2GT87</accession>
<dbReference type="STRING" id="1802126.A3B25_02175"/>
<dbReference type="Proteomes" id="UP000179106">
    <property type="component" value="Unassembled WGS sequence"/>
</dbReference>
<reference evidence="2 3" key="1">
    <citation type="journal article" date="2016" name="Nat. Commun.">
        <title>Thousands of microbial genomes shed light on interconnected biogeochemical processes in an aquifer system.</title>
        <authorList>
            <person name="Anantharaman K."/>
            <person name="Brown C.T."/>
            <person name="Hug L.A."/>
            <person name="Sharon I."/>
            <person name="Castelle C.J."/>
            <person name="Probst A.J."/>
            <person name="Thomas B.C."/>
            <person name="Singh A."/>
            <person name="Wilkins M.J."/>
            <person name="Karaoz U."/>
            <person name="Brodie E.L."/>
            <person name="Williams K.H."/>
            <person name="Hubbard S.S."/>
            <person name="Banfield J.F."/>
        </authorList>
    </citation>
    <scope>NUCLEOTIDE SEQUENCE [LARGE SCALE GENOMIC DNA]</scope>
</reference>
<dbReference type="InterPro" id="IPR052514">
    <property type="entry name" value="SAM-dependent_MTase"/>
</dbReference>
<feature type="domain" description="Methyltransferase FkbM" evidence="1">
    <location>
        <begin position="87"/>
        <end position="224"/>
    </location>
</feature>
<dbReference type="SUPFAM" id="SSF53335">
    <property type="entry name" value="S-adenosyl-L-methionine-dependent methyltransferases"/>
    <property type="match status" value="1"/>
</dbReference>
<proteinExistence type="predicted"/>
<protein>
    <recommendedName>
        <fullName evidence="1">Methyltransferase FkbM domain-containing protein</fullName>
    </recommendedName>
</protein>
<comment type="caution">
    <text evidence="2">The sequence shown here is derived from an EMBL/GenBank/DDBJ whole genome shotgun (WGS) entry which is preliminary data.</text>
</comment>
<dbReference type="PANTHER" id="PTHR34203:SF15">
    <property type="entry name" value="SLL1173 PROTEIN"/>
    <property type="match status" value="1"/>
</dbReference>
<name>A0A1G2GT87_9BACT</name>
<evidence type="ECO:0000313" key="2">
    <source>
        <dbReference type="EMBL" id="OGZ53404.1"/>
    </source>
</evidence>
<sequence length="252" mass="28764">MKFNAERTIKRLLLLFRGFIMFKDWPLWLSHRFRLLKKSGIGMFRMRNGARFILDFSRNNPGTFQEVWLMDLYEKNYAIKNGDTVIDIGASIGAFSVLAARKGAFVYAYEPTPRSFELLKQNVVPYNNVKIFNLAVSGGKKVVTLEEAPGGDEGNTVMDSGSGRPRFSVSAIALVDIFKENSIRRCDLLKIDCEGAEVEILERALQETFERIENIAMEYHKNAERLINLLGPNYLISKTGDRDNGYIYARKK</sequence>
<gene>
    <name evidence="2" type="ORF">A3B25_02175</name>
</gene>
<dbReference type="Pfam" id="PF05050">
    <property type="entry name" value="Methyltransf_21"/>
    <property type="match status" value="1"/>
</dbReference>
<evidence type="ECO:0000313" key="3">
    <source>
        <dbReference type="Proteomes" id="UP000179106"/>
    </source>
</evidence>
<dbReference type="CDD" id="cd02440">
    <property type="entry name" value="AdoMet_MTases"/>
    <property type="match status" value="1"/>
</dbReference>